<proteinExistence type="predicted"/>
<protein>
    <submittedName>
        <fullName evidence="2">Uncharacterized protein</fullName>
    </submittedName>
</protein>
<evidence type="ECO:0000256" key="1">
    <source>
        <dbReference type="SAM" id="Phobius"/>
    </source>
</evidence>
<dbReference type="EMBL" id="BGZK01001142">
    <property type="protein sequence ID" value="GBP72358.1"/>
    <property type="molecule type" value="Genomic_DNA"/>
</dbReference>
<keyword evidence="3" id="KW-1185">Reference proteome</keyword>
<organism evidence="2 3">
    <name type="scientific">Eumeta variegata</name>
    <name type="common">Bagworm moth</name>
    <name type="synonym">Eumeta japonica</name>
    <dbReference type="NCBI Taxonomy" id="151549"/>
    <lineage>
        <taxon>Eukaryota</taxon>
        <taxon>Metazoa</taxon>
        <taxon>Ecdysozoa</taxon>
        <taxon>Arthropoda</taxon>
        <taxon>Hexapoda</taxon>
        <taxon>Insecta</taxon>
        <taxon>Pterygota</taxon>
        <taxon>Neoptera</taxon>
        <taxon>Endopterygota</taxon>
        <taxon>Lepidoptera</taxon>
        <taxon>Glossata</taxon>
        <taxon>Ditrysia</taxon>
        <taxon>Tineoidea</taxon>
        <taxon>Psychidae</taxon>
        <taxon>Oiketicinae</taxon>
        <taxon>Eumeta</taxon>
    </lineage>
</organism>
<comment type="caution">
    <text evidence="2">The sequence shown here is derived from an EMBL/GenBank/DDBJ whole genome shotgun (WGS) entry which is preliminary data.</text>
</comment>
<feature type="transmembrane region" description="Helical" evidence="1">
    <location>
        <begin position="6"/>
        <end position="25"/>
    </location>
</feature>
<name>A0A4C1Y8V8_EUMVA</name>
<reference evidence="2 3" key="1">
    <citation type="journal article" date="2019" name="Commun. Biol.">
        <title>The bagworm genome reveals a unique fibroin gene that provides high tensile strength.</title>
        <authorList>
            <person name="Kono N."/>
            <person name="Nakamura H."/>
            <person name="Ohtoshi R."/>
            <person name="Tomita M."/>
            <person name="Numata K."/>
            <person name="Arakawa K."/>
        </authorList>
    </citation>
    <scope>NUCLEOTIDE SEQUENCE [LARGE SCALE GENOMIC DNA]</scope>
</reference>
<keyword evidence="1" id="KW-1133">Transmembrane helix</keyword>
<keyword evidence="1" id="KW-0812">Transmembrane</keyword>
<sequence length="93" mass="10007">MWFGISLLYANLAIIAISTIALDLAKHLEAVPFRIFTHAAIAVQTDDLTDSQVGDLSLNKAGQRSSSAITTHVDFKTVSWTGYCAGGRCADTY</sequence>
<dbReference type="AlphaFoldDB" id="A0A4C1Y8V8"/>
<evidence type="ECO:0000313" key="2">
    <source>
        <dbReference type="EMBL" id="GBP72358.1"/>
    </source>
</evidence>
<keyword evidence="1" id="KW-0472">Membrane</keyword>
<gene>
    <name evidence="2" type="ORF">EVAR_55126_1</name>
</gene>
<dbReference type="Proteomes" id="UP000299102">
    <property type="component" value="Unassembled WGS sequence"/>
</dbReference>
<evidence type="ECO:0000313" key="3">
    <source>
        <dbReference type="Proteomes" id="UP000299102"/>
    </source>
</evidence>
<accession>A0A4C1Y8V8</accession>